<evidence type="ECO:0000256" key="2">
    <source>
        <dbReference type="SAM" id="SignalP"/>
    </source>
</evidence>
<evidence type="ECO:0000313" key="3">
    <source>
        <dbReference type="EMBL" id="GFZ19772.1"/>
    </source>
</evidence>
<evidence type="ECO:0000313" key="4">
    <source>
        <dbReference type="Proteomes" id="UP000585474"/>
    </source>
</evidence>
<feature type="chain" id="PRO_5029516551" evidence="2">
    <location>
        <begin position="25"/>
        <end position="310"/>
    </location>
</feature>
<dbReference type="AlphaFoldDB" id="A0A7J0H9H7"/>
<accession>A0A7J0H9H7</accession>
<comment type="caution">
    <text evidence="3">The sequence shown here is derived from an EMBL/GenBank/DDBJ whole genome shotgun (WGS) entry which is preliminary data.</text>
</comment>
<reference evidence="3 4" key="1">
    <citation type="submission" date="2019-07" db="EMBL/GenBank/DDBJ databases">
        <title>De Novo Assembly of kiwifruit Actinidia rufa.</title>
        <authorList>
            <person name="Sugita-Konishi S."/>
            <person name="Sato K."/>
            <person name="Mori E."/>
            <person name="Abe Y."/>
            <person name="Kisaki G."/>
            <person name="Hamano K."/>
            <person name="Suezawa K."/>
            <person name="Otani M."/>
            <person name="Fukuda T."/>
            <person name="Manabe T."/>
            <person name="Gomi K."/>
            <person name="Tabuchi M."/>
            <person name="Akimitsu K."/>
            <person name="Kataoka I."/>
        </authorList>
    </citation>
    <scope>NUCLEOTIDE SEQUENCE [LARGE SCALE GENOMIC DNA]</scope>
    <source>
        <strain evidence="4">cv. Fuchu</strain>
    </source>
</reference>
<protein>
    <submittedName>
        <fullName evidence="3">Lateral signaling target-like protein</fullName>
    </submittedName>
</protein>
<feature type="region of interest" description="Disordered" evidence="1">
    <location>
        <begin position="211"/>
        <end position="230"/>
    </location>
</feature>
<proteinExistence type="predicted"/>
<dbReference type="OrthoDB" id="1047602at2759"/>
<dbReference type="GO" id="GO:0017022">
    <property type="term" value="F:myosin binding"/>
    <property type="evidence" value="ECO:0007669"/>
    <property type="project" value="InterPro"/>
</dbReference>
<dbReference type="Proteomes" id="UP000585474">
    <property type="component" value="Unassembled WGS sequence"/>
</dbReference>
<sequence>MHILSSMAAEWLLIFLLFIDAALSYLLTKFAHYCELQTPCLLCSRLDHVFGNEKPEFYRSLLCSNHRIEISSLISCHIHGKLADAPAMCEECLMSFEKQNKTNCQLGVGTTKPSTKPPFPRLSSRGRLSRRDSFKQKRDKILGPVAPCRLGNTGVDSLSHVGYTELKINSDSDSEFPFSDDDDRASVIRENPDLKEVLVIQCSSGVLPKAHSDNLTPAKQTQQASDPGPSLLDQCIQLDASNPRDVDSLPSDDVFGHGLGELNWEHANPKPYHASLSELISLDDVPPSSTIIECSDVVPASKPNMLVFIN</sequence>
<keyword evidence="4" id="KW-1185">Reference proteome</keyword>
<keyword evidence="2" id="KW-0732">Signal</keyword>
<feature type="signal peptide" evidence="2">
    <location>
        <begin position="1"/>
        <end position="24"/>
    </location>
</feature>
<feature type="compositionally biased region" description="Polar residues" evidence="1">
    <location>
        <begin position="213"/>
        <end position="225"/>
    </location>
</feature>
<organism evidence="3 4">
    <name type="scientific">Actinidia rufa</name>
    <dbReference type="NCBI Taxonomy" id="165716"/>
    <lineage>
        <taxon>Eukaryota</taxon>
        <taxon>Viridiplantae</taxon>
        <taxon>Streptophyta</taxon>
        <taxon>Embryophyta</taxon>
        <taxon>Tracheophyta</taxon>
        <taxon>Spermatophyta</taxon>
        <taxon>Magnoliopsida</taxon>
        <taxon>eudicotyledons</taxon>
        <taxon>Gunneridae</taxon>
        <taxon>Pentapetalae</taxon>
        <taxon>asterids</taxon>
        <taxon>Ericales</taxon>
        <taxon>Actinidiaceae</taxon>
        <taxon>Actinidia</taxon>
    </lineage>
</organism>
<evidence type="ECO:0000256" key="1">
    <source>
        <dbReference type="SAM" id="MobiDB-lite"/>
    </source>
</evidence>
<dbReference type="PANTHER" id="PTHR31448:SF39">
    <property type="entry name" value="MYOSIN-BINDING PROTEIN 4-RELATED"/>
    <property type="match status" value="1"/>
</dbReference>
<feature type="region of interest" description="Disordered" evidence="1">
    <location>
        <begin position="108"/>
        <end position="136"/>
    </location>
</feature>
<gene>
    <name evidence="3" type="ORF">Acr_28g0004770</name>
</gene>
<dbReference type="PANTHER" id="PTHR31448">
    <property type="entry name" value="MYOSIN-BINDING PROTEIN 2"/>
    <property type="match status" value="1"/>
</dbReference>
<name>A0A7J0H9H7_9ERIC</name>
<dbReference type="InterPro" id="IPR039306">
    <property type="entry name" value="MYOB"/>
</dbReference>
<dbReference type="EMBL" id="BJWL01000028">
    <property type="protein sequence ID" value="GFZ19772.1"/>
    <property type="molecule type" value="Genomic_DNA"/>
</dbReference>